<name>A0A0V8JMV2_9BACI</name>
<organism evidence="3 4">
    <name type="scientific">Priestia veravalensis</name>
    <dbReference type="NCBI Taxonomy" id="1414648"/>
    <lineage>
        <taxon>Bacteria</taxon>
        <taxon>Bacillati</taxon>
        <taxon>Bacillota</taxon>
        <taxon>Bacilli</taxon>
        <taxon>Bacillales</taxon>
        <taxon>Bacillaceae</taxon>
        <taxon>Priestia</taxon>
    </lineage>
</organism>
<sequence length="149" mass="17226">MKRWISLLIFLLAFPIASHVSASNHHVDEQKLGPFYYTVYNDTSSQKWDIGVLNHEEKTNISETKLNNEGLLLFKETIDELAKLSIQLGIACIVLIGIMLFFIYRLLKRKRLFLRISLLASSVAFIFLLVTTIEIFKKTEQAKTLFYLV</sequence>
<feature type="chain" id="PRO_5006894015" evidence="2">
    <location>
        <begin position="23"/>
        <end position="149"/>
    </location>
</feature>
<feature type="transmembrane region" description="Helical" evidence="1">
    <location>
        <begin position="116"/>
        <end position="136"/>
    </location>
</feature>
<feature type="transmembrane region" description="Helical" evidence="1">
    <location>
        <begin position="84"/>
        <end position="104"/>
    </location>
</feature>
<protein>
    <submittedName>
        <fullName evidence="3">Uncharacterized protein</fullName>
    </submittedName>
</protein>
<dbReference type="Proteomes" id="UP000053681">
    <property type="component" value="Unassembled WGS sequence"/>
</dbReference>
<feature type="signal peptide" evidence="2">
    <location>
        <begin position="1"/>
        <end position="22"/>
    </location>
</feature>
<dbReference type="RefSeq" id="WP_025909924.1">
    <property type="nucleotide sequence ID" value="NZ_KQ758640.1"/>
</dbReference>
<keyword evidence="4" id="KW-1185">Reference proteome</keyword>
<evidence type="ECO:0000313" key="4">
    <source>
        <dbReference type="Proteomes" id="UP000053681"/>
    </source>
</evidence>
<keyword evidence="1" id="KW-0472">Membrane</keyword>
<proteinExistence type="predicted"/>
<comment type="caution">
    <text evidence="3">The sequence shown here is derived from an EMBL/GenBank/DDBJ whole genome shotgun (WGS) entry which is preliminary data.</text>
</comment>
<evidence type="ECO:0000313" key="3">
    <source>
        <dbReference type="EMBL" id="KSU88382.1"/>
    </source>
</evidence>
<keyword evidence="1" id="KW-0812">Transmembrane</keyword>
<dbReference type="EMBL" id="LNQP01000024">
    <property type="protein sequence ID" value="KSU88382.1"/>
    <property type="molecule type" value="Genomic_DNA"/>
</dbReference>
<evidence type="ECO:0000256" key="1">
    <source>
        <dbReference type="SAM" id="Phobius"/>
    </source>
</evidence>
<evidence type="ECO:0000256" key="2">
    <source>
        <dbReference type="SAM" id="SignalP"/>
    </source>
</evidence>
<accession>A0A0V8JMV2</accession>
<reference evidence="3 4" key="1">
    <citation type="submission" date="2015-11" db="EMBL/GenBank/DDBJ databases">
        <title>Bacillus caseinolyticus sp nov.</title>
        <authorList>
            <person name="Dastager S.G."/>
            <person name="Mawlankar R."/>
        </authorList>
    </citation>
    <scope>NUCLEOTIDE SEQUENCE [LARGE SCALE GENOMIC DNA]</scope>
    <source>
        <strain evidence="3 4">SGD-V-76</strain>
    </source>
</reference>
<gene>
    <name evidence="3" type="ORF">AS180_08080</name>
</gene>
<dbReference type="AlphaFoldDB" id="A0A0V8JMV2"/>
<keyword evidence="2" id="KW-0732">Signal</keyword>
<keyword evidence="1" id="KW-1133">Transmembrane helix</keyword>